<feature type="domain" description="Glycosyltransferase subfamily 4-like N-terminal" evidence="2">
    <location>
        <begin position="12"/>
        <end position="165"/>
    </location>
</feature>
<dbReference type="Proteomes" id="UP000231267">
    <property type="component" value="Unassembled WGS sequence"/>
</dbReference>
<dbReference type="Pfam" id="PF00534">
    <property type="entry name" value="Glycos_transf_1"/>
    <property type="match status" value="1"/>
</dbReference>
<accession>A0A2J0LG65</accession>
<dbReference type="InterPro" id="IPR028098">
    <property type="entry name" value="Glyco_trans_4-like_N"/>
</dbReference>
<feature type="domain" description="Glycosyl transferase family 1" evidence="1">
    <location>
        <begin position="185"/>
        <end position="341"/>
    </location>
</feature>
<evidence type="ECO:0008006" key="5">
    <source>
        <dbReference type="Google" id="ProtNLM"/>
    </source>
</evidence>
<sequence length="371" mass="41108">MRILLLTTHLDFGGIGIYCISLAKALKDIGHDVRVASAGGALVAQLDENSIQHIKLKLRTKSEFSPMLWKSRINLGSVFKEWRPDIVHAQTRVTQVLAWMVFKKYKIAYVSTCHGFFRPHIGRRLFGFWGRRVIAISDAVREHLVNDFKVKKENIRLINNGIDIDKFQRHISEKEKKAYKLRIGIKKGPVIGVIARLSPVKGHKYLFLAASILVKKYPDLQLLIIGDGPSKRDLIELAISLGIGKSTFIEESTLNTNVALSVMDVFVLPSVQEGLGLSALEAMAAGIPVVASNVGGVYSLIKDSVTGLLVEPKDSQGISSAVSRVLDDKKLTLKLVENARAMVSEKFLLSLMAKNVEALYKEVVDDKTQKP</sequence>
<name>A0A2J0LG65_9BACT</name>
<evidence type="ECO:0000259" key="2">
    <source>
        <dbReference type="Pfam" id="PF13439"/>
    </source>
</evidence>
<dbReference type="Pfam" id="PF13439">
    <property type="entry name" value="Glyco_transf_4"/>
    <property type="match status" value="1"/>
</dbReference>
<dbReference type="CDD" id="cd03801">
    <property type="entry name" value="GT4_PimA-like"/>
    <property type="match status" value="1"/>
</dbReference>
<organism evidence="3 4">
    <name type="scientific">Candidatus Taenaricola geysiri</name>
    <dbReference type="NCBI Taxonomy" id="1974752"/>
    <lineage>
        <taxon>Bacteria</taxon>
        <taxon>Pseudomonadati</taxon>
        <taxon>Candidatus Omnitrophota</taxon>
        <taxon>Candidatus Taenaricola</taxon>
    </lineage>
</organism>
<dbReference type="AlphaFoldDB" id="A0A2J0LG65"/>
<dbReference type="SUPFAM" id="SSF53756">
    <property type="entry name" value="UDP-Glycosyltransferase/glycogen phosphorylase"/>
    <property type="match status" value="1"/>
</dbReference>
<evidence type="ECO:0000313" key="4">
    <source>
        <dbReference type="Proteomes" id="UP000231267"/>
    </source>
</evidence>
<dbReference type="InterPro" id="IPR001296">
    <property type="entry name" value="Glyco_trans_1"/>
</dbReference>
<evidence type="ECO:0000259" key="1">
    <source>
        <dbReference type="Pfam" id="PF00534"/>
    </source>
</evidence>
<gene>
    <name evidence="3" type="ORF">COW11_01165</name>
</gene>
<dbReference type="GO" id="GO:0016758">
    <property type="term" value="F:hexosyltransferase activity"/>
    <property type="evidence" value="ECO:0007669"/>
    <property type="project" value="TreeGrafter"/>
</dbReference>
<dbReference type="InterPro" id="IPR050194">
    <property type="entry name" value="Glycosyltransferase_grp1"/>
</dbReference>
<proteinExistence type="predicted"/>
<reference evidence="3 4" key="1">
    <citation type="submission" date="2017-09" db="EMBL/GenBank/DDBJ databases">
        <title>Depth-based differentiation of microbial function through sediment-hosted aquifers and enrichment of novel symbionts in the deep terrestrial subsurface.</title>
        <authorList>
            <person name="Probst A.J."/>
            <person name="Ladd B."/>
            <person name="Jarett J.K."/>
            <person name="Geller-Mcgrath D.E."/>
            <person name="Sieber C.M."/>
            <person name="Emerson J.B."/>
            <person name="Anantharaman K."/>
            <person name="Thomas B.C."/>
            <person name="Malmstrom R."/>
            <person name="Stieglmeier M."/>
            <person name="Klingl A."/>
            <person name="Woyke T."/>
            <person name="Ryan C.M."/>
            <person name="Banfield J.F."/>
        </authorList>
    </citation>
    <scope>NUCLEOTIDE SEQUENCE [LARGE SCALE GENOMIC DNA]</scope>
    <source>
        <strain evidence="3">CG12_big_fil_rev_8_21_14_0_65_43_15</strain>
    </source>
</reference>
<dbReference type="PANTHER" id="PTHR45947">
    <property type="entry name" value="SULFOQUINOVOSYL TRANSFERASE SQD2"/>
    <property type="match status" value="1"/>
</dbReference>
<dbReference type="PANTHER" id="PTHR45947:SF3">
    <property type="entry name" value="SULFOQUINOVOSYL TRANSFERASE SQD2"/>
    <property type="match status" value="1"/>
</dbReference>
<dbReference type="EMBL" id="PFGP01000026">
    <property type="protein sequence ID" value="PIW66842.1"/>
    <property type="molecule type" value="Genomic_DNA"/>
</dbReference>
<comment type="caution">
    <text evidence="3">The sequence shown here is derived from an EMBL/GenBank/DDBJ whole genome shotgun (WGS) entry which is preliminary data.</text>
</comment>
<protein>
    <recommendedName>
        <fullName evidence="5">Glycosyltransferase family 1 protein</fullName>
    </recommendedName>
</protein>
<dbReference type="Gene3D" id="3.40.50.2000">
    <property type="entry name" value="Glycogen Phosphorylase B"/>
    <property type="match status" value="2"/>
</dbReference>
<evidence type="ECO:0000313" key="3">
    <source>
        <dbReference type="EMBL" id="PIW66842.1"/>
    </source>
</evidence>